<keyword evidence="3" id="KW-0809">Transit peptide</keyword>
<dbReference type="OrthoDB" id="637682at2759"/>
<keyword evidence="2" id="KW-0806">Transcription termination</keyword>
<keyword evidence="2" id="KW-0805">Transcription regulation</keyword>
<dbReference type="Gene3D" id="1.25.70.10">
    <property type="entry name" value="Transcription termination factor 3, mitochondrial"/>
    <property type="match status" value="1"/>
</dbReference>
<protein>
    <submittedName>
        <fullName evidence="4">Uncharacterized protein</fullName>
    </submittedName>
</protein>
<reference evidence="4" key="1">
    <citation type="submission" date="2020-07" db="EMBL/GenBank/DDBJ databases">
        <title>Ethylene signaling mediates host invasion by parasitic plants.</title>
        <authorList>
            <person name="Yoshida S."/>
        </authorList>
    </citation>
    <scope>NUCLEOTIDE SEQUENCE</scope>
    <source>
        <strain evidence="4">Okayama</strain>
    </source>
</reference>
<proteinExistence type="inferred from homology"/>
<evidence type="ECO:0000256" key="2">
    <source>
        <dbReference type="ARBA" id="ARBA00022472"/>
    </source>
</evidence>
<dbReference type="InterPro" id="IPR038538">
    <property type="entry name" value="MTERF_sf"/>
</dbReference>
<dbReference type="PANTHER" id="PTHR13068:SF133">
    <property type="entry name" value="MITOCHONDRIAL TRANSCRIPTION TERMINATION FACTOR FAMILY PROTEIN"/>
    <property type="match status" value="1"/>
</dbReference>
<name>A0A830BYR8_9LAMI</name>
<dbReference type="AlphaFoldDB" id="A0A830BYR8"/>
<dbReference type="EMBL" id="BMAC01000254">
    <property type="protein sequence ID" value="GFP91739.1"/>
    <property type="molecule type" value="Genomic_DNA"/>
</dbReference>
<keyword evidence="5" id="KW-1185">Reference proteome</keyword>
<gene>
    <name evidence="4" type="ORF">PHJA_001317900</name>
</gene>
<dbReference type="Pfam" id="PF02536">
    <property type="entry name" value="mTERF"/>
    <property type="match status" value="1"/>
</dbReference>
<dbReference type="Proteomes" id="UP000653305">
    <property type="component" value="Unassembled WGS sequence"/>
</dbReference>
<accession>A0A830BYR8</accession>
<keyword evidence="2" id="KW-0804">Transcription</keyword>
<dbReference type="PANTHER" id="PTHR13068">
    <property type="entry name" value="CGI-12 PROTEIN-RELATED"/>
    <property type="match status" value="1"/>
</dbReference>
<dbReference type="GO" id="GO:0003676">
    <property type="term" value="F:nucleic acid binding"/>
    <property type="evidence" value="ECO:0007669"/>
    <property type="project" value="InterPro"/>
</dbReference>
<evidence type="ECO:0000256" key="3">
    <source>
        <dbReference type="ARBA" id="ARBA00022946"/>
    </source>
</evidence>
<dbReference type="GO" id="GO:0006353">
    <property type="term" value="P:DNA-templated transcription termination"/>
    <property type="evidence" value="ECO:0007669"/>
    <property type="project" value="UniProtKB-KW"/>
</dbReference>
<evidence type="ECO:0000313" key="5">
    <source>
        <dbReference type="Proteomes" id="UP000653305"/>
    </source>
</evidence>
<evidence type="ECO:0000256" key="1">
    <source>
        <dbReference type="ARBA" id="ARBA00007692"/>
    </source>
</evidence>
<sequence length="115" mass="12880">MYQPSLLVVAKEKLSIYADQAVAMGFDISKSGFASAIRVFISMTELTLNPNMEVYRRYGWSESDVIAAFLKHPICMTLSKEKITTTMDFLVNTLGCEPSAIAQYPVLLNFSLEKE</sequence>
<organism evidence="4 5">
    <name type="scientific">Phtheirospermum japonicum</name>
    <dbReference type="NCBI Taxonomy" id="374723"/>
    <lineage>
        <taxon>Eukaryota</taxon>
        <taxon>Viridiplantae</taxon>
        <taxon>Streptophyta</taxon>
        <taxon>Embryophyta</taxon>
        <taxon>Tracheophyta</taxon>
        <taxon>Spermatophyta</taxon>
        <taxon>Magnoliopsida</taxon>
        <taxon>eudicotyledons</taxon>
        <taxon>Gunneridae</taxon>
        <taxon>Pentapetalae</taxon>
        <taxon>asterids</taxon>
        <taxon>lamiids</taxon>
        <taxon>Lamiales</taxon>
        <taxon>Orobanchaceae</taxon>
        <taxon>Orobanchaceae incertae sedis</taxon>
        <taxon>Phtheirospermum</taxon>
    </lineage>
</organism>
<comment type="similarity">
    <text evidence="1">Belongs to the mTERF family.</text>
</comment>
<dbReference type="InterPro" id="IPR003690">
    <property type="entry name" value="MTERF"/>
</dbReference>
<comment type="caution">
    <text evidence="4">The sequence shown here is derived from an EMBL/GenBank/DDBJ whole genome shotgun (WGS) entry which is preliminary data.</text>
</comment>
<evidence type="ECO:0000313" key="4">
    <source>
        <dbReference type="EMBL" id="GFP91739.1"/>
    </source>
</evidence>